<dbReference type="SUPFAM" id="SSF143456">
    <property type="entry name" value="VC0467-like"/>
    <property type="match status" value="1"/>
</dbReference>
<organism evidence="4 5">
    <name type="scientific">Gordonia jinhuaensis</name>
    <dbReference type="NCBI Taxonomy" id="1517702"/>
    <lineage>
        <taxon>Bacteria</taxon>
        <taxon>Bacillati</taxon>
        <taxon>Actinomycetota</taxon>
        <taxon>Actinomycetes</taxon>
        <taxon>Mycobacteriales</taxon>
        <taxon>Gordoniaceae</taxon>
        <taxon>Gordonia</taxon>
    </lineage>
</organism>
<evidence type="ECO:0000256" key="3">
    <source>
        <dbReference type="SAM" id="MobiDB-lite"/>
    </source>
</evidence>
<dbReference type="PANTHER" id="PTHR30327">
    <property type="entry name" value="UNCHARACTERIZED PROTEIN YQGE"/>
    <property type="match status" value="1"/>
</dbReference>
<dbReference type="Gene3D" id="3.40.1740.10">
    <property type="entry name" value="VC0467-like"/>
    <property type="match status" value="1"/>
</dbReference>
<name>A0A916T4H7_9ACTN</name>
<dbReference type="NCBIfam" id="NF001269">
    <property type="entry name" value="PRK00228.2-1"/>
    <property type="match status" value="1"/>
</dbReference>
<dbReference type="EMBL" id="BMGC01000011">
    <property type="protein sequence ID" value="GGB31426.1"/>
    <property type="molecule type" value="Genomic_DNA"/>
</dbReference>
<gene>
    <name evidence="4" type="ORF">GCM10011489_19520</name>
</gene>
<feature type="compositionally biased region" description="Basic and acidic residues" evidence="3">
    <location>
        <begin position="1"/>
        <end position="42"/>
    </location>
</feature>
<evidence type="ECO:0000313" key="4">
    <source>
        <dbReference type="EMBL" id="GGB31426.1"/>
    </source>
</evidence>
<dbReference type="Pfam" id="PF02622">
    <property type="entry name" value="DUF179"/>
    <property type="match status" value="1"/>
</dbReference>
<sequence>MGIGGEESHGQGPHGDDPEGEDPRGDDPRGHDHPSYGDREAAGELPRVRPGSILLASTDLLEDTFRRTAVYVIEHNDAGTLGVVINRMSQTAVHNLLPHWTDLAASPRAVYVGGPVKQDAALCLGVMQRGADPDSVFGLRTVSGRVVLVDLDADPEELADVLEGVRIFAGYAGWGIGQLADELRHDSWMVASAMPGDLLAPAQSDVWSAVLRRQPWPLPLVATHPIDIARN</sequence>
<dbReference type="Proteomes" id="UP000621454">
    <property type="component" value="Unassembled WGS sequence"/>
</dbReference>
<protein>
    <recommendedName>
        <fullName evidence="2">UPF0301 protein GCM10011489_19520</fullName>
    </recommendedName>
</protein>
<dbReference type="RefSeq" id="WP_268235469.1">
    <property type="nucleotide sequence ID" value="NZ_BMGC01000011.1"/>
</dbReference>
<comment type="caution">
    <text evidence="4">The sequence shown here is derived from an EMBL/GenBank/DDBJ whole genome shotgun (WGS) entry which is preliminary data.</text>
</comment>
<feature type="region of interest" description="Disordered" evidence="3">
    <location>
        <begin position="1"/>
        <end position="48"/>
    </location>
</feature>
<comment type="similarity">
    <text evidence="1 2">Belongs to the UPF0301 (AlgH) family.</text>
</comment>
<dbReference type="AlphaFoldDB" id="A0A916T4H7"/>
<evidence type="ECO:0000256" key="2">
    <source>
        <dbReference type="HAMAP-Rule" id="MF_00758"/>
    </source>
</evidence>
<dbReference type="PANTHER" id="PTHR30327:SF1">
    <property type="entry name" value="UPF0301 PROTEIN YQGE"/>
    <property type="match status" value="1"/>
</dbReference>
<dbReference type="HAMAP" id="MF_00758">
    <property type="entry name" value="UPF0301"/>
    <property type="match status" value="1"/>
</dbReference>
<keyword evidence="5" id="KW-1185">Reference proteome</keyword>
<dbReference type="NCBIfam" id="NF001272">
    <property type="entry name" value="PRK00228.2-4"/>
    <property type="match status" value="1"/>
</dbReference>
<dbReference type="InterPro" id="IPR003774">
    <property type="entry name" value="AlgH-like"/>
</dbReference>
<dbReference type="GO" id="GO:0005829">
    <property type="term" value="C:cytosol"/>
    <property type="evidence" value="ECO:0007669"/>
    <property type="project" value="TreeGrafter"/>
</dbReference>
<proteinExistence type="inferred from homology"/>
<reference evidence="4" key="1">
    <citation type="journal article" date="2014" name="Int. J. Syst. Evol. Microbiol.">
        <title>Complete genome sequence of Corynebacterium casei LMG S-19264T (=DSM 44701T), isolated from a smear-ripened cheese.</title>
        <authorList>
            <consortium name="US DOE Joint Genome Institute (JGI-PGF)"/>
            <person name="Walter F."/>
            <person name="Albersmeier A."/>
            <person name="Kalinowski J."/>
            <person name="Ruckert C."/>
        </authorList>
    </citation>
    <scope>NUCLEOTIDE SEQUENCE</scope>
    <source>
        <strain evidence="4">CGMCC 1.12827</strain>
    </source>
</reference>
<evidence type="ECO:0000256" key="1">
    <source>
        <dbReference type="ARBA" id="ARBA00009600"/>
    </source>
</evidence>
<evidence type="ECO:0000313" key="5">
    <source>
        <dbReference type="Proteomes" id="UP000621454"/>
    </source>
</evidence>
<accession>A0A916T4H7</accession>
<reference evidence="4" key="2">
    <citation type="submission" date="2020-09" db="EMBL/GenBank/DDBJ databases">
        <authorList>
            <person name="Sun Q."/>
            <person name="Zhou Y."/>
        </authorList>
    </citation>
    <scope>NUCLEOTIDE SEQUENCE</scope>
    <source>
        <strain evidence="4">CGMCC 1.12827</strain>
    </source>
</reference>